<dbReference type="PANTHER" id="PTHR45527">
    <property type="entry name" value="NONRIBOSOMAL PEPTIDE SYNTHETASE"/>
    <property type="match status" value="1"/>
</dbReference>
<accession>A0A848LNS7</accession>
<dbReference type="InterPro" id="IPR020806">
    <property type="entry name" value="PKS_PP-bd"/>
</dbReference>
<evidence type="ECO:0000313" key="5">
    <source>
        <dbReference type="EMBL" id="NMO19498.1"/>
    </source>
</evidence>
<evidence type="ECO:0000256" key="3">
    <source>
        <dbReference type="ARBA" id="ARBA00022553"/>
    </source>
</evidence>
<dbReference type="Gene3D" id="3.30.559.10">
    <property type="entry name" value="Chloramphenicol acetyltransferase-like domain"/>
    <property type="match status" value="2"/>
</dbReference>
<dbReference type="GO" id="GO:0043041">
    <property type="term" value="P:amino acid activation for nonribosomal peptide biosynthetic process"/>
    <property type="evidence" value="ECO:0007669"/>
    <property type="project" value="TreeGrafter"/>
</dbReference>
<dbReference type="Gene3D" id="1.10.1200.10">
    <property type="entry name" value="ACP-like"/>
    <property type="match status" value="1"/>
</dbReference>
<reference evidence="5 6" key="1">
    <citation type="submission" date="2020-04" db="EMBL/GenBank/DDBJ databases">
        <title>Draft genome of Pyxidicoccus fallax type strain.</title>
        <authorList>
            <person name="Whitworth D.E."/>
        </authorList>
    </citation>
    <scope>NUCLEOTIDE SEQUENCE [LARGE SCALE GENOMIC DNA]</scope>
    <source>
        <strain evidence="5 6">DSM 14698</strain>
    </source>
</reference>
<gene>
    <name evidence="5" type="ORF">HG543_32180</name>
</gene>
<evidence type="ECO:0000313" key="6">
    <source>
        <dbReference type="Proteomes" id="UP000518300"/>
    </source>
</evidence>
<comment type="caution">
    <text evidence="5">The sequence shown here is derived from an EMBL/GenBank/DDBJ whole genome shotgun (WGS) entry which is preliminary data.</text>
</comment>
<dbReference type="InterPro" id="IPR000873">
    <property type="entry name" value="AMP-dep_synth/lig_dom"/>
</dbReference>
<dbReference type="GO" id="GO:0044550">
    <property type="term" value="P:secondary metabolite biosynthetic process"/>
    <property type="evidence" value="ECO:0007669"/>
    <property type="project" value="UniProtKB-ARBA"/>
</dbReference>
<dbReference type="RefSeq" id="WP_169348746.1">
    <property type="nucleotide sequence ID" value="NZ_JABBJJ010000187.1"/>
</dbReference>
<dbReference type="FunFam" id="3.40.50.12780:FF:000012">
    <property type="entry name" value="Non-ribosomal peptide synthetase"/>
    <property type="match status" value="1"/>
</dbReference>
<evidence type="ECO:0000256" key="2">
    <source>
        <dbReference type="ARBA" id="ARBA00022450"/>
    </source>
</evidence>
<keyword evidence="6" id="KW-1185">Reference proteome</keyword>
<dbReference type="FunFam" id="3.40.50.980:FF:000001">
    <property type="entry name" value="Non-ribosomal peptide synthetase"/>
    <property type="match status" value="1"/>
</dbReference>
<dbReference type="Gene3D" id="3.40.50.12780">
    <property type="entry name" value="N-terminal domain of ligase-like"/>
    <property type="match status" value="1"/>
</dbReference>
<dbReference type="FunFam" id="3.30.300.30:FF:000010">
    <property type="entry name" value="Enterobactin synthetase component F"/>
    <property type="match status" value="1"/>
</dbReference>
<dbReference type="InterPro" id="IPR045851">
    <property type="entry name" value="AMP-bd_C_sf"/>
</dbReference>
<dbReference type="Pfam" id="PF13193">
    <property type="entry name" value="AMP-binding_C"/>
    <property type="match status" value="1"/>
</dbReference>
<dbReference type="Gene3D" id="3.40.50.980">
    <property type="match status" value="2"/>
</dbReference>
<dbReference type="PROSITE" id="PS00012">
    <property type="entry name" value="PHOSPHOPANTETHEINE"/>
    <property type="match status" value="1"/>
</dbReference>
<dbReference type="InterPro" id="IPR025110">
    <property type="entry name" value="AMP-bd_C"/>
</dbReference>
<evidence type="ECO:0000256" key="1">
    <source>
        <dbReference type="ARBA" id="ARBA00001957"/>
    </source>
</evidence>
<dbReference type="GO" id="GO:0031177">
    <property type="term" value="F:phosphopantetheine binding"/>
    <property type="evidence" value="ECO:0007669"/>
    <property type="project" value="InterPro"/>
</dbReference>
<dbReference type="PROSITE" id="PS00455">
    <property type="entry name" value="AMP_BINDING"/>
    <property type="match status" value="1"/>
</dbReference>
<comment type="cofactor">
    <cofactor evidence="1">
        <name>pantetheine 4'-phosphate</name>
        <dbReference type="ChEBI" id="CHEBI:47942"/>
    </cofactor>
</comment>
<keyword evidence="3" id="KW-0597">Phosphoprotein</keyword>
<dbReference type="InterPro" id="IPR010071">
    <property type="entry name" value="AA_adenyl_dom"/>
</dbReference>
<sequence length="1572" mass="172986">MSDNIEDLYPLSPLQGGMLFHTLAEPGQGLYFNQLVCELRGRLDVDAFIAAWRGTVEAHPVLRTALVWDDVDEPVQVVLREVDLPVRREDWRGLTPEAREAKLAAFVKDDQREGFDLSSAPLVRLALFRTEDAAWRFCFSHSHLMLDGWSLPLLMRDVFALYAASQSGRPGRVDSPRPYRDFIAWLGERDAGQARDFWRRSLAGFSEPTSLTVGGALGAGTGRGERVLRLGGEEAAALEAFTRKRGLTAGTLVQAAWALLLGRYSGTDDVLFGVTVSGRPGELNGVEDMVGLFINTIPVRVRLPPSASVDAWLRELQDWLLEARQHEHTPLVEVRRWSDLPAGTPLFETLVVVENYPVDAALTRAIPGLQVGDIRSVEVDNHPLSLVAVPGRELTLRISHSAERFDVPTVERMLAHLRHLLREMAQGEGRLLGTLSPVDAEERHRLLVQWNDTRLPEASERNIPQVLEAQVARTPDAVALISGQERWTYAELHARVLRLSHHLKSLGVGPESRVGVCIGRSAELVVALMAVQRAGGAYVPLDPHWPTERQALVVRDASPAVLLTTQALAGHLDPSGAVVVCVDAEAERLARLPASASPCPALPDNLCAILYTSGSTGRPKGVALTHRGAVAFLRWATRSFSPQQLSRTLFATSINFDLSVFEMFAPLACGGAVVVADDALALPSLPAAKEVTLVNTVPSAMAELVRARAVPASVSTVNLAGEALPRPLVEALYATGTVRDVFNLYGPTEDTTYSTWARVPPDAEPTIGRPLSDTAVYLLDSRLQPVPLGVAGELYLSGEGLARGYLGRPDLTAERFLPNPFSTTPGARMYRTGDLARYLPDGRIAYVGRADFQVKVRGFRIELGEVEAALAACAGVRESVVLAREDVPGDKRLVAYVSPGPRGPAGEAPAALDTAALRDLLRQRLPAYMVPSAFVVLPALPRTPNGKVDRKALPAPDATQVERTREYVAPRTPTEQLLADLWREVLGVERVGVHDNFFALGGHSLLATRVASRVRGVLNAELPLRALFEVPTLALLAERIEAASRPTGTPRPPLVPVPRTGDLPLSFAQQRLWFLDRLRPDSAVYNLPAAVRLDGDLNVEALERALSELVRRHEVLRSTFHESSTGPVQRVSSEARVMLGRGDLSGMPEAERDVEARRLADAEAQRPFDLERGPPLRASLLKLEARRHVLLLTLHHIVSDGWSTSVLVREVAALYDAFSRGLPSSLPELEVQYADYAVWQRGWLRGEVLEAQVDYWRKQLEGAPRALELPTDRPRPAAQTFRGGFRRQVWPKALWRQVEALSRAEGATPFMVLLAAWQVVLSRYAGQQDVSVGFPIAGRTHAETEGLIGFFVNTLVLRSRVRPEESFRELLGQVREVTLGAYAHQDVPFEKLVEALLPERDLSRGPLFQVSLSLQNTPVTEVKLRDGLTLTGLEADSGTSKFDLSLVVEEVQDGVPALLNYNSDLFEPETADRILEHMRVLLEAAVAEPGEKLWRLPLVSPREQRRLVEEWSGRRVEYPREPSLAELFEARVERTPDAVAVEYEGQRLTYAQLNGRANQLAHHLRRMGAVSY</sequence>
<dbReference type="PANTHER" id="PTHR45527:SF1">
    <property type="entry name" value="FATTY ACID SYNTHASE"/>
    <property type="match status" value="1"/>
</dbReference>
<dbReference type="Proteomes" id="UP000518300">
    <property type="component" value="Unassembled WGS sequence"/>
</dbReference>
<organism evidence="5 6">
    <name type="scientific">Pyxidicoccus fallax</name>
    <dbReference type="NCBI Taxonomy" id="394095"/>
    <lineage>
        <taxon>Bacteria</taxon>
        <taxon>Pseudomonadati</taxon>
        <taxon>Myxococcota</taxon>
        <taxon>Myxococcia</taxon>
        <taxon>Myxococcales</taxon>
        <taxon>Cystobacterineae</taxon>
        <taxon>Myxococcaceae</taxon>
        <taxon>Pyxidicoccus</taxon>
    </lineage>
</organism>
<keyword evidence="2" id="KW-0596">Phosphopantetheine</keyword>
<dbReference type="CDD" id="cd19543">
    <property type="entry name" value="DCL_NRPS"/>
    <property type="match status" value="1"/>
</dbReference>
<dbReference type="NCBIfam" id="TIGR01733">
    <property type="entry name" value="AA-adenyl-dom"/>
    <property type="match status" value="1"/>
</dbReference>
<name>A0A848LNS7_9BACT</name>
<proteinExistence type="predicted"/>
<dbReference type="CDD" id="cd12115">
    <property type="entry name" value="A_NRPS_Sfm_like"/>
    <property type="match status" value="1"/>
</dbReference>
<feature type="domain" description="Carrier" evidence="4">
    <location>
        <begin position="969"/>
        <end position="1044"/>
    </location>
</feature>
<dbReference type="SUPFAM" id="SSF47336">
    <property type="entry name" value="ACP-like"/>
    <property type="match status" value="1"/>
</dbReference>
<dbReference type="SUPFAM" id="SSF52777">
    <property type="entry name" value="CoA-dependent acyltransferases"/>
    <property type="match status" value="4"/>
</dbReference>
<protein>
    <submittedName>
        <fullName evidence="5">Amino acid adenylation domain-containing protein</fullName>
    </submittedName>
</protein>
<dbReference type="SUPFAM" id="SSF56801">
    <property type="entry name" value="Acetyl-CoA synthetase-like"/>
    <property type="match status" value="2"/>
</dbReference>
<dbReference type="InterPro" id="IPR009081">
    <property type="entry name" value="PP-bd_ACP"/>
</dbReference>
<feature type="non-terminal residue" evidence="5">
    <location>
        <position position="1572"/>
    </location>
</feature>
<dbReference type="Pfam" id="PF00550">
    <property type="entry name" value="PP-binding"/>
    <property type="match status" value="1"/>
</dbReference>
<dbReference type="FunFam" id="3.30.559.10:FF:000012">
    <property type="entry name" value="Non-ribosomal peptide synthetase"/>
    <property type="match status" value="1"/>
</dbReference>
<dbReference type="Gene3D" id="3.30.559.30">
    <property type="entry name" value="Nonribosomal peptide synthetase, condensation domain"/>
    <property type="match status" value="2"/>
</dbReference>
<dbReference type="InterPro" id="IPR001242">
    <property type="entry name" value="Condensation_dom"/>
</dbReference>
<dbReference type="InterPro" id="IPR020845">
    <property type="entry name" value="AMP-binding_CS"/>
</dbReference>
<dbReference type="EMBL" id="JABBJJ010000187">
    <property type="protein sequence ID" value="NMO19498.1"/>
    <property type="molecule type" value="Genomic_DNA"/>
</dbReference>
<dbReference type="PROSITE" id="PS50075">
    <property type="entry name" value="CARRIER"/>
    <property type="match status" value="1"/>
</dbReference>
<dbReference type="GO" id="GO:0072330">
    <property type="term" value="P:monocarboxylic acid biosynthetic process"/>
    <property type="evidence" value="ECO:0007669"/>
    <property type="project" value="UniProtKB-ARBA"/>
</dbReference>
<dbReference type="InterPro" id="IPR023213">
    <property type="entry name" value="CAT-like_dom_sf"/>
</dbReference>
<dbReference type="Pfam" id="PF00668">
    <property type="entry name" value="Condensation"/>
    <property type="match status" value="2"/>
</dbReference>
<dbReference type="Gene3D" id="3.30.300.30">
    <property type="match status" value="1"/>
</dbReference>
<dbReference type="InterPro" id="IPR042099">
    <property type="entry name" value="ANL_N_sf"/>
</dbReference>
<dbReference type="InterPro" id="IPR036736">
    <property type="entry name" value="ACP-like_sf"/>
</dbReference>
<dbReference type="Pfam" id="PF00501">
    <property type="entry name" value="AMP-binding"/>
    <property type="match status" value="2"/>
</dbReference>
<dbReference type="Gene3D" id="2.30.38.10">
    <property type="entry name" value="Luciferase, Domain 3"/>
    <property type="match status" value="1"/>
</dbReference>
<dbReference type="FunFam" id="1.10.1200.10:FF:000016">
    <property type="entry name" value="Non-ribosomal peptide synthase"/>
    <property type="match status" value="1"/>
</dbReference>
<dbReference type="GO" id="GO:0005829">
    <property type="term" value="C:cytosol"/>
    <property type="evidence" value="ECO:0007669"/>
    <property type="project" value="TreeGrafter"/>
</dbReference>
<dbReference type="FunFam" id="2.30.38.10:FF:000001">
    <property type="entry name" value="Non-ribosomal peptide synthetase PvdI"/>
    <property type="match status" value="1"/>
</dbReference>
<evidence type="ECO:0000259" key="4">
    <source>
        <dbReference type="PROSITE" id="PS50075"/>
    </source>
</evidence>
<dbReference type="SMART" id="SM00823">
    <property type="entry name" value="PKS_PP"/>
    <property type="match status" value="1"/>
</dbReference>
<dbReference type="InterPro" id="IPR006162">
    <property type="entry name" value="Ppantetheine_attach_site"/>
</dbReference>
<dbReference type="CDD" id="cd19531">
    <property type="entry name" value="LCL_NRPS-like"/>
    <property type="match status" value="1"/>
</dbReference>
<dbReference type="GO" id="GO:0003824">
    <property type="term" value="F:catalytic activity"/>
    <property type="evidence" value="ECO:0007669"/>
    <property type="project" value="InterPro"/>
</dbReference>